<dbReference type="PRINTS" id="PR00039">
    <property type="entry name" value="HTHLYSR"/>
</dbReference>
<comment type="similarity">
    <text evidence="1">Belongs to the LysR transcriptional regulatory family.</text>
</comment>
<dbReference type="STRING" id="111105.HR09_05315"/>
<evidence type="ECO:0000256" key="1">
    <source>
        <dbReference type="ARBA" id="ARBA00009437"/>
    </source>
</evidence>
<sequence length="308" mass="35213">MNIQQLEYIAALDKFRHFAKAADYCNVSQPTLSTMILKLEEELGAKLFDRSRQPIEPTPIGALVISQAKQILYDLNSITRIIEEEQQSLTGRLNIAVLPTIAPYLLPRVLPIWKKELAGLEIHVSEMQTSRCLASLLSGEIDMAIIASKTETEGLEDDLLYYEEFLGYVSRCEPLFEQDVIRTTEVDPHRLWLLDEGHCFRDQLVRFCQMKGLHERQTAYSGGSMEAFMRLVESGQGITFIPQLTVEQLSLSQKELVRPFGMPRPVREVRLAVRQDYSRQRLREQLISLLRSAVPSDMHKLQTGQHLA</sequence>
<proteinExistence type="inferred from homology"/>
<keyword evidence="4" id="KW-0804">Transcription</keyword>
<feature type="domain" description="HTH lysR-type" evidence="5">
    <location>
        <begin position="1"/>
        <end position="58"/>
    </location>
</feature>
<gene>
    <name evidence="6" type="ORF">HR08_02130</name>
</gene>
<evidence type="ECO:0000313" key="7">
    <source>
        <dbReference type="Proteomes" id="UP000030130"/>
    </source>
</evidence>
<evidence type="ECO:0000259" key="5">
    <source>
        <dbReference type="PROSITE" id="PS50931"/>
    </source>
</evidence>
<dbReference type="InterPro" id="IPR005119">
    <property type="entry name" value="LysR_subst-bd"/>
</dbReference>
<dbReference type="SUPFAM" id="SSF53850">
    <property type="entry name" value="Periplasmic binding protein-like II"/>
    <property type="match status" value="1"/>
</dbReference>
<dbReference type="GO" id="GO:0005829">
    <property type="term" value="C:cytosol"/>
    <property type="evidence" value="ECO:0007669"/>
    <property type="project" value="TreeGrafter"/>
</dbReference>
<dbReference type="InterPro" id="IPR036390">
    <property type="entry name" value="WH_DNA-bd_sf"/>
</dbReference>
<dbReference type="SUPFAM" id="SSF46785">
    <property type="entry name" value="Winged helix' DNA-binding domain"/>
    <property type="match status" value="1"/>
</dbReference>
<dbReference type="OrthoDB" id="9803735at2"/>
<dbReference type="FunFam" id="1.10.10.10:FF:000001">
    <property type="entry name" value="LysR family transcriptional regulator"/>
    <property type="match status" value="1"/>
</dbReference>
<evidence type="ECO:0000256" key="4">
    <source>
        <dbReference type="ARBA" id="ARBA00023163"/>
    </source>
</evidence>
<evidence type="ECO:0000313" key="6">
    <source>
        <dbReference type="EMBL" id="KGN87407.1"/>
    </source>
</evidence>
<dbReference type="AlphaFoldDB" id="A0A0A2FBG6"/>
<dbReference type="Gene3D" id="1.10.10.10">
    <property type="entry name" value="Winged helix-like DNA-binding domain superfamily/Winged helix DNA-binding domain"/>
    <property type="match status" value="1"/>
</dbReference>
<dbReference type="InterPro" id="IPR000847">
    <property type="entry name" value="LysR_HTH_N"/>
</dbReference>
<dbReference type="eggNOG" id="COG0583">
    <property type="taxonomic scope" value="Bacteria"/>
</dbReference>
<dbReference type="Gene3D" id="3.40.190.10">
    <property type="entry name" value="Periplasmic binding protein-like II"/>
    <property type="match status" value="2"/>
</dbReference>
<reference evidence="6 7" key="1">
    <citation type="submission" date="2014-08" db="EMBL/GenBank/DDBJ databases">
        <title>Porphyromonas gulae strain:COT-052_OH1451 Genome sequencing.</title>
        <authorList>
            <person name="Wallis C."/>
            <person name="Deusch O."/>
            <person name="O'Flynn C."/>
            <person name="Davis I."/>
            <person name="Jospin G."/>
            <person name="Darling A.E."/>
            <person name="Coil D.A."/>
            <person name="Alexiev A."/>
            <person name="Horsfall A."/>
            <person name="Kirkwood N."/>
            <person name="Harris S."/>
            <person name="Eisen J.A."/>
        </authorList>
    </citation>
    <scope>NUCLEOTIDE SEQUENCE [LARGE SCALE GENOMIC DNA]</scope>
    <source>
        <strain evidence="7">COT-052 OH1451</strain>
    </source>
</reference>
<evidence type="ECO:0000256" key="3">
    <source>
        <dbReference type="ARBA" id="ARBA00023125"/>
    </source>
</evidence>
<name>A0A0A2FBG6_9PORP</name>
<dbReference type="Pfam" id="PF00126">
    <property type="entry name" value="HTH_1"/>
    <property type="match status" value="1"/>
</dbReference>
<dbReference type="PROSITE" id="PS50931">
    <property type="entry name" value="HTH_LYSR"/>
    <property type="match status" value="1"/>
</dbReference>
<accession>A0A0A2FBG6</accession>
<comment type="caution">
    <text evidence="6">The sequence shown here is derived from an EMBL/GenBank/DDBJ whole genome shotgun (WGS) entry which is preliminary data.</text>
</comment>
<keyword evidence="3" id="KW-0238">DNA-binding</keyword>
<dbReference type="Pfam" id="PF03466">
    <property type="entry name" value="LysR_substrate"/>
    <property type="match status" value="1"/>
</dbReference>
<organism evidence="6 7">
    <name type="scientific">Porphyromonas gulae</name>
    <dbReference type="NCBI Taxonomy" id="111105"/>
    <lineage>
        <taxon>Bacteria</taxon>
        <taxon>Pseudomonadati</taxon>
        <taxon>Bacteroidota</taxon>
        <taxon>Bacteroidia</taxon>
        <taxon>Bacteroidales</taxon>
        <taxon>Porphyromonadaceae</taxon>
        <taxon>Porphyromonas</taxon>
    </lineage>
</organism>
<dbReference type="InterPro" id="IPR050950">
    <property type="entry name" value="HTH-type_LysR_regulators"/>
</dbReference>
<dbReference type="EMBL" id="JRAI01000014">
    <property type="protein sequence ID" value="KGN87407.1"/>
    <property type="molecule type" value="Genomic_DNA"/>
</dbReference>
<dbReference type="InterPro" id="IPR036388">
    <property type="entry name" value="WH-like_DNA-bd_sf"/>
</dbReference>
<dbReference type="RefSeq" id="WP_039420189.1">
    <property type="nucleotide sequence ID" value="NZ_JRAI01000014.1"/>
</dbReference>
<dbReference type="GO" id="GO:0003677">
    <property type="term" value="F:DNA binding"/>
    <property type="evidence" value="ECO:0007669"/>
    <property type="project" value="UniProtKB-KW"/>
</dbReference>
<dbReference type="PANTHER" id="PTHR30419:SF29">
    <property type="entry name" value="LYSR-FAMILY TRANSCRIPTIONAL REGULATOR"/>
    <property type="match status" value="1"/>
</dbReference>
<keyword evidence="2" id="KW-0805">Transcription regulation</keyword>
<dbReference type="Proteomes" id="UP000030130">
    <property type="component" value="Unassembled WGS sequence"/>
</dbReference>
<dbReference type="PANTHER" id="PTHR30419">
    <property type="entry name" value="HTH-TYPE TRANSCRIPTIONAL REGULATOR YBHD"/>
    <property type="match status" value="1"/>
</dbReference>
<dbReference type="GO" id="GO:0003700">
    <property type="term" value="F:DNA-binding transcription factor activity"/>
    <property type="evidence" value="ECO:0007669"/>
    <property type="project" value="InterPro"/>
</dbReference>
<evidence type="ECO:0000256" key="2">
    <source>
        <dbReference type="ARBA" id="ARBA00023015"/>
    </source>
</evidence>
<dbReference type="CDD" id="cd08411">
    <property type="entry name" value="PBP2_OxyR"/>
    <property type="match status" value="1"/>
</dbReference>
<protein>
    <submittedName>
        <fullName evidence="6">Transcriptional regulator</fullName>
    </submittedName>
</protein>